<comment type="similarity">
    <text evidence="1">Belongs to the peptidase S33 family.</text>
</comment>
<feature type="active site" description="Proton acceptor" evidence="4">
    <location>
        <position position="370"/>
    </location>
</feature>
<name>A0A511DBI9_9PSEU</name>
<dbReference type="InterPro" id="IPR029058">
    <property type="entry name" value="AB_hydrolase_fold"/>
</dbReference>
<dbReference type="EMBL" id="BJVJ01000004">
    <property type="protein sequence ID" value="GEL21763.1"/>
    <property type="molecule type" value="Genomic_DNA"/>
</dbReference>
<protein>
    <submittedName>
        <fullName evidence="6">Multidrug MFS transporter</fullName>
    </submittedName>
</protein>
<comment type="caution">
    <text evidence="6">The sequence shown here is derived from an EMBL/GenBank/DDBJ whole genome shotgun (WGS) entry which is preliminary data.</text>
</comment>
<feature type="domain" description="Epoxide hydrolase N-terminal" evidence="5">
    <location>
        <begin position="15"/>
        <end position="116"/>
    </location>
</feature>
<evidence type="ECO:0000256" key="3">
    <source>
        <dbReference type="ARBA" id="ARBA00022801"/>
    </source>
</evidence>
<dbReference type="InterPro" id="IPR016292">
    <property type="entry name" value="Epoxide_hydrolase"/>
</dbReference>
<sequence>MATEHDGRSAVRAVPFEIHVPDAELDDLAARLRATRWAPEAGNEDWKYGATGEFLRELVDGWLAFDWRAQEKKINELPHFRADFDGTPIHFVHQRGKGPAPLPLILSHGWPWTFWDWSEVVGPLTDPAAYGGDPADAFDVVVPSMPGFAFSSPLTEKPVTVRWIAELWDQLMTDVLGYPRYGAVGGDWGEVVTTELDRVARDHLAGLYLSTAPTTLIGGMQTLKPEEYAPDEAGWFDHTQQMMRTILSHGHVHILDPQTLAWALNDSPVGLAAWLMERRRAWSDCSGDLSSTYSTEFLLTTISLYWFTHSFGSSVRVYADATAAIADGTEHVETPVGVGVFPADVFLVPRERVAAAANLQHWSVQPKGGHFAPAEQPQAVVEELRTFFRPLRLGG</sequence>
<dbReference type="PANTHER" id="PTHR21661">
    <property type="entry name" value="EPOXIDE HYDROLASE 1-RELATED"/>
    <property type="match status" value="1"/>
</dbReference>
<organism evidence="6 7">
    <name type="scientific">Pseudonocardia sulfidoxydans NBRC 16205</name>
    <dbReference type="NCBI Taxonomy" id="1223511"/>
    <lineage>
        <taxon>Bacteria</taxon>
        <taxon>Bacillati</taxon>
        <taxon>Actinomycetota</taxon>
        <taxon>Actinomycetes</taxon>
        <taxon>Pseudonocardiales</taxon>
        <taxon>Pseudonocardiaceae</taxon>
        <taxon>Pseudonocardia</taxon>
    </lineage>
</organism>
<dbReference type="PIRSF" id="PIRSF001112">
    <property type="entry name" value="Epoxide_hydrolase"/>
    <property type="match status" value="1"/>
</dbReference>
<evidence type="ECO:0000256" key="4">
    <source>
        <dbReference type="PIRSR" id="PIRSR001112-1"/>
    </source>
</evidence>
<evidence type="ECO:0000256" key="1">
    <source>
        <dbReference type="ARBA" id="ARBA00010088"/>
    </source>
</evidence>
<dbReference type="GO" id="GO:0004301">
    <property type="term" value="F:epoxide hydrolase activity"/>
    <property type="evidence" value="ECO:0007669"/>
    <property type="project" value="TreeGrafter"/>
</dbReference>
<evidence type="ECO:0000313" key="6">
    <source>
        <dbReference type="EMBL" id="GEL21763.1"/>
    </source>
</evidence>
<keyword evidence="2" id="KW-0058">Aromatic hydrocarbons catabolism</keyword>
<dbReference type="InterPro" id="IPR000639">
    <property type="entry name" value="Epox_hydrolase-like"/>
</dbReference>
<evidence type="ECO:0000256" key="2">
    <source>
        <dbReference type="ARBA" id="ARBA00022797"/>
    </source>
</evidence>
<keyword evidence="7" id="KW-1185">Reference proteome</keyword>
<dbReference type="Gene3D" id="3.40.50.1820">
    <property type="entry name" value="alpha/beta hydrolase"/>
    <property type="match status" value="1"/>
</dbReference>
<dbReference type="Proteomes" id="UP000321685">
    <property type="component" value="Unassembled WGS sequence"/>
</dbReference>
<dbReference type="GO" id="GO:0097176">
    <property type="term" value="P:epoxide metabolic process"/>
    <property type="evidence" value="ECO:0007669"/>
    <property type="project" value="TreeGrafter"/>
</dbReference>
<evidence type="ECO:0000259" key="5">
    <source>
        <dbReference type="Pfam" id="PF06441"/>
    </source>
</evidence>
<accession>A0A511DBI9</accession>
<gene>
    <name evidence="6" type="ORF">PSU4_07170</name>
</gene>
<reference evidence="6 7" key="1">
    <citation type="submission" date="2019-07" db="EMBL/GenBank/DDBJ databases">
        <title>Whole genome shotgun sequence of Pseudonocardia sulfidoxydans NBRC 16205.</title>
        <authorList>
            <person name="Hosoyama A."/>
            <person name="Uohara A."/>
            <person name="Ohji S."/>
            <person name="Ichikawa N."/>
        </authorList>
    </citation>
    <scope>NUCLEOTIDE SEQUENCE [LARGE SCALE GENOMIC DNA]</scope>
    <source>
        <strain evidence="6 7">NBRC 16205</strain>
    </source>
</reference>
<dbReference type="RefSeq" id="WP_222596154.1">
    <property type="nucleotide sequence ID" value="NZ_BJVJ01000004.1"/>
</dbReference>
<feature type="active site" description="Proton donor" evidence="4">
    <location>
        <position position="318"/>
    </location>
</feature>
<dbReference type="SUPFAM" id="SSF53474">
    <property type="entry name" value="alpha/beta-Hydrolases"/>
    <property type="match status" value="1"/>
</dbReference>
<dbReference type="Pfam" id="PF06441">
    <property type="entry name" value="EHN"/>
    <property type="match status" value="1"/>
</dbReference>
<evidence type="ECO:0000313" key="7">
    <source>
        <dbReference type="Proteomes" id="UP000321685"/>
    </source>
</evidence>
<dbReference type="PANTHER" id="PTHR21661:SF35">
    <property type="entry name" value="EPOXIDE HYDROLASE"/>
    <property type="match status" value="1"/>
</dbReference>
<proteinExistence type="inferred from homology"/>
<dbReference type="InterPro" id="IPR010497">
    <property type="entry name" value="Epoxide_hydro_N"/>
</dbReference>
<feature type="active site" description="Nucleophile" evidence="4">
    <location>
        <position position="187"/>
    </location>
</feature>
<dbReference type="PRINTS" id="PR00412">
    <property type="entry name" value="EPOXHYDRLASE"/>
</dbReference>
<keyword evidence="3" id="KW-0378">Hydrolase</keyword>
<dbReference type="AlphaFoldDB" id="A0A511DBI9"/>